<dbReference type="AlphaFoldDB" id="A0A6J4HLR1"/>
<evidence type="ECO:0000313" key="2">
    <source>
        <dbReference type="EMBL" id="CAA9224809.1"/>
    </source>
</evidence>
<gene>
    <name evidence="2" type="ORF">AVDCRST_MAG50-774</name>
</gene>
<accession>A0A6J4HLR1</accession>
<organism evidence="2">
    <name type="scientific">uncultured Acidimicrobiales bacterium</name>
    <dbReference type="NCBI Taxonomy" id="310071"/>
    <lineage>
        <taxon>Bacteria</taxon>
        <taxon>Bacillati</taxon>
        <taxon>Actinomycetota</taxon>
        <taxon>Acidimicrobiia</taxon>
        <taxon>Acidimicrobiales</taxon>
        <taxon>environmental samples</taxon>
    </lineage>
</organism>
<protein>
    <submittedName>
        <fullName evidence="2">Uncharacterized protein</fullName>
    </submittedName>
</protein>
<sequence length="70" mass="7248">MKHATWTTKPNGMAKSDARSCNRTEMRSALRHRVPAAATAAGSAFGYGNTGIRMSDGTAVRPLGLGSSPG</sequence>
<reference evidence="2" key="1">
    <citation type="submission" date="2020-02" db="EMBL/GenBank/DDBJ databases">
        <authorList>
            <person name="Meier V. D."/>
        </authorList>
    </citation>
    <scope>NUCLEOTIDE SEQUENCE</scope>
    <source>
        <strain evidence="2">AVDCRST_MAG50</strain>
    </source>
</reference>
<dbReference type="EMBL" id="CADCTF010000039">
    <property type="protein sequence ID" value="CAA9224809.1"/>
    <property type="molecule type" value="Genomic_DNA"/>
</dbReference>
<proteinExistence type="predicted"/>
<name>A0A6J4HLR1_9ACTN</name>
<feature type="compositionally biased region" description="Polar residues" evidence="1">
    <location>
        <begin position="1"/>
        <end position="10"/>
    </location>
</feature>
<evidence type="ECO:0000256" key="1">
    <source>
        <dbReference type="SAM" id="MobiDB-lite"/>
    </source>
</evidence>
<feature type="region of interest" description="Disordered" evidence="1">
    <location>
        <begin position="1"/>
        <end position="21"/>
    </location>
</feature>